<accession>A0A0R1RCJ4</accession>
<keyword evidence="4" id="KW-1185">Reference proteome</keyword>
<feature type="short sequence motif" description="Histidine triad motif" evidence="1">
    <location>
        <begin position="100"/>
        <end position="104"/>
    </location>
</feature>
<name>A0A0R1RCJ4_9LACO</name>
<dbReference type="EMBL" id="AZFF01000009">
    <property type="protein sequence ID" value="KRL54337.1"/>
    <property type="molecule type" value="Genomic_DNA"/>
</dbReference>
<dbReference type="AlphaFoldDB" id="A0A0R1RCJ4"/>
<sequence length="162" mass="18836">MDEMMHDNCEICRRIQMIKDGTNPYFVAELSTGYVVIGDNQHFKGYTLFLCKQHETELHFLPRDFKEQFLHEMSLVAEAVYDAFHAEKMNYELLGNGDTHVHWHLFPRREGDTTTPGPVWWLDRNVMFSDDNRPSPEELDEMKKTLKATLTKVLAADAEAAN</sequence>
<protein>
    <submittedName>
        <fullName evidence="3">Hit family protein</fullName>
    </submittedName>
</protein>
<evidence type="ECO:0000256" key="1">
    <source>
        <dbReference type="PROSITE-ProRule" id="PRU00464"/>
    </source>
</evidence>
<dbReference type="Gene3D" id="3.30.428.10">
    <property type="entry name" value="HIT-like"/>
    <property type="match status" value="1"/>
</dbReference>
<gene>
    <name evidence="3" type="ORF">FD35_GL002677</name>
</gene>
<evidence type="ECO:0000313" key="4">
    <source>
        <dbReference type="Proteomes" id="UP000051999"/>
    </source>
</evidence>
<dbReference type="InterPro" id="IPR036265">
    <property type="entry name" value="HIT-like_sf"/>
</dbReference>
<evidence type="ECO:0000259" key="2">
    <source>
        <dbReference type="PROSITE" id="PS51084"/>
    </source>
</evidence>
<proteinExistence type="predicted"/>
<comment type="caution">
    <text evidence="3">The sequence shown here is derived from an EMBL/GenBank/DDBJ whole genome shotgun (WGS) entry which is preliminary data.</text>
</comment>
<dbReference type="GO" id="GO:0003824">
    <property type="term" value="F:catalytic activity"/>
    <property type="evidence" value="ECO:0007669"/>
    <property type="project" value="InterPro"/>
</dbReference>
<dbReference type="Proteomes" id="UP000051999">
    <property type="component" value="Unassembled WGS sequence"/>
</dbReference>
<dbReference type="InterPro" id="IPR011146">
    <property type="entry name" value="HIT-like"/>
</dbReference>
<dbReference type="Pfam" id="PF01230">
    <property type="entry name" value="HIT"/>
    <property type="match status" value="1"/>
</dbReference>
<dbReference type="PATRIC" id="fig|1114972.6.peg.2743"/>
<dbReference type="PROSITE" id="PS51084">
    <property type="entry name" value="HIT_2"/>
    <property type="match status" value="1"/>
</dbReference>
<evidence type="ECO:0000313" key="3">
    <source>
        <dbReference type="EMBL" id="KRL54337.1"/>
    </source>
</evidence>
<dbReference type="STRING" id="1114972.FD35_GL002677"/>
<reference evidence="3 4" key="1">
    <citation type="journal article" date="2015" name="Genome Announc.">
        <title>Expanding the biotechnology potential of lactobacilli through comparative genomics of 213 strains and associated genera.</title>
        <authorList>
            <person name="Sun Z."/>
            <person name="Harris H.M."/>
            <person name="McCann A."/>
            <person name="Guo C."/>
            <person name="Argimon S."/>
            <person name="Zhang W."/>
            <person name="Yang X."/>
            <person name="Jeffery I.B."/>
            <person name="Cooney J.C."/>
            <person name="Kagawa T.F."/>
            <person name="Liu W."/>
            <person name="Song Y."/>
            <person name="Salvetti E."/>
            <person name="Wrobel A."/>
            <person name="Rasinkangas P."/>
            <person name="Parkhill J."/>
            <person name="Rea M.C."/>
            <person name="O'Sullivan O."/>
            <person name="Ritari J."/>
            <person name="Douillard F.P."/>
            <person name="Paul Ross R."/>
            <person name="Yang R."/>
            <person name="Briner A.E."/>
            <person name="Felis G.E."/>
            <person name="de Vos W.M."/>
            <person name="Barrangou R."/>
            <person name="Klaenhammer T.R."/>
            <person name="Caufield P.W."/>
            <person name="Cui Y."/>
            <person name="Zhang H."/>
            <person name="O'Toole P.W."/>
        </authorList>
    </citation>
    <scope>NUCLEOTIDE SEQUENCE [LARGE SCALE GENOMIC DNA]</scope>
    <source>
        <strain evidence="3 4">DSM 15814</strain>
    </source>
</reference>
<feature type="domain" description="HIT" evidence="2">
    <location>
        <begin position="13"/>
        <end position="115"/>
    </location>
</feature>
<organism evidence="3 4">
    <name type="scientific">Furfurilactobacillus rossiae DSM 15814</name>
    <dbReference type="NCBI Taxonomy" id="1114972"/>
    <lineage>
        <taxon>Bacteria</taxon>
        <taxon>Bacillati</taxon>
        <taxon>Bacillota</taxon>
        <taxon>Bacilli</taxon>
        <taxon>Lactobacillales</taxon>
        <taxon>Lactobacillaceae</taxon>
        <taxon>Furfurilactobacillus</taxon>
    </lineage>
</organism>
<dbReference type="eggNOG" id="COG0537">
    <property type="taxonomic scope" value="Bacteria"/>
</dbReference>
<dbReference type="SUPFAM" id="SSF54197">
    <property type="entry name" value="HIT-like"/>
    <property type="match status" value="1"/>
</dbReference>